<keyword evidence="1" id="KW-0732">Signal</keyword>
<evidence type="ECO:0000256" key="1">
    <source>
        <dbReference type="SAM" id="SignalP"/>
    </source>
</evidence>
<evidence type="ECO:0000313" key="3">
    <source>
        <dbReference type="Proteomes" id="UP000377224"/>
    </source>
</evidence>
<dbReference type="AlphaFoldDB" id="A0A5E7INN0"/>
<accession>A0A5E7INN0</accession>
<dbReference type="Proteomes" id="UP000377224">
    <property type="component" value="Unassembled WGS sequence"/>
</dbReference>
<name>A0A5E7INN0_PSEFL</name>
<sequence length="113" mass="12600" precursor="true">MKLKILAINLLCCFCLFSSAADLPIKEGMPFSKARKALIKNGWKPNPSYSGEFGVENVIQRKGFIEVKSCTEGVRFCSFNYIKNGACLGVGTVGEEVKDMKIYSWSFKCPEKD</sequence>
<proteinExistence type="predicted"/>
<feature type="signal peptide" evidence="1">
    <location>
        <begin position="1"/>
        <end position="20"/>
    </location>
</feature>
<evidence type="ECO:0000313" key="2">
    <source>
        <dbReference type="EMBL" id="VVO78065.1"/>
    </source>
</evidence>
<dbReference type="RefSeq" id="WP_224790796.1">
    <property type="nucleotide sequence ID" value="NZ_CABVIN010000001.1"/>
</dbReference>
<feature type="chain" id="PRO_5022945440" evidence="1">
    <location>
        <begin position="21"/>
        <end position="113"/>
    </location>
</feature>
<protein>
    <submittedName>
        <fullName evidence="2">Uncharacterized protein</fullName>
    </submittedName>
</protein>
<dbReference type="EMBL" id="CABVIN010000001">
    <property type="protein sequence ID" value="VVO78065.1"/>
    <property type="molecule type" value="Genomic_DNA"/>
</dbReference>
<reference evidence="2 3" key="1">
    <citation type="submission" date="2019-09" db="EMBL/GenBank/DDBJ databases">
        <authorList>
            <person name="Chandra G."/>
            <person name="Truman W A."/>
        </authorList>
    </citation>
    <scope>NUCLEOTIDE SEQUENCE [LARGE SCALE GENOMIC DNA]</scope>
    <source>
        <strain evidence="2">PS896</strain>
    </source>
</reference>
<organism evidence="2 3">
    <name type="scientific">Pseudomonas fluorescens</name>
    <dbReference type="NCBI Taxonomy" id="294"/>
    <lineage>
        <taxon>Bacteria</taxon>
        <taxon>Pseudomonadati</taxon>
        <taxon>Pseudomonadota</taxon>
        <taxon>Gammaproteobacteria</taxon>
        <taxon>Pseudomonadales</taxon>
        <taxon>Pseudomonadaceae</taxon>
        <taxon>Pseudomonas</taxon>
    </lineage>
</organism>
<gene>
    <name evidence="2" type="ORF">PS896_01693</name>
</gene>